<gene>
    <name evidence="3" type="ORF">EHS25_001190</name>
</gene>
<dbReference type="STRING" id="1890683.A0A427YHG5"/>
<evidence type="ECO:0000313" key="3">
    <source>
        <dbReference type="EMBL" id="RSH90585.1"/>
    </source>
</evidence>
<feature type="compositionally biased region" description="Low complexity" evidence="2">
    <location>
        <begin position="378"/>
        <end position="389"/>
    </location>
</feature>
<feature type="region of interest" description="Disordered" evidence="2">
    <location>
        <begin position="764"/>
        <end position="797"/>
    </location>
</feature>
<dbReference type="PANTHER" id="PTHR28630">
    <property type="match status" value="1"/>
</dbReference>
<feature type="compositionally biased region" description="Polar residues" evidence="2">
    <location>
        <begin position="196"/>
        <end position="205"/>
    </location>
</feature>
<dbReference type="OrthoDB" id="40334at2759"/>
<proteinExistence type="predicted"/>
<feature type="compositionally biased region" description="Acidic residues" evidence="2">
    <location>
        <begin position="764"/>
        <end position="791"/>
    </location>
</feature>
<evidence type="ECO:0008006" key="5">
    <source>
        <dbReference type="Google" id="ProtNLM"/>
    </source>
</evidence>
<feature type="compositionally biased region" description="Low complexity" evidence="2">
    <location>
        <begin position="280"/>
        <end position="297"/>
    </location>
</feature>
<feature type="compositionally biased region" description="Basic and acidic residues" evidence="2">
    <location>
        <begin position="401"/>
        <end position="411"/>
    </location>
</feature>
<feature type="region of interest" description="Disordered" evidence="2">
    <location>
        <begin position="24"/>
        <end position="317"/>
    </location>
</feature>
<dbReference type="InterPro" id="IPR036249">
    <property type="entry name" value="Thioredoxin-like_sf"/>
</dbReference>
<dbReference type="SUPFAM" id="SSF52833">
    <property type="entry name" value="Thioredoxin-like"/>
    <property type="match status" value="1"/>
</dbReference>
<keyword evidence="4" id="KW-1185">Reference proteome</keyword>
<feature type="compositionally biased region" description="Polar residues" evidence="2">
    <location>
        <begin position="114"/>
        <end position="131"/>
    </location>
</feature>
<accession>A0A427YHG5</accession>
<comment type="caution">
    <text evidence="3">The sequence shown here is derived from an EMBL/GenBank/DDBJ whole genome shotgun (WGS) entry which is preliminary data.</text>
</comment>
<dbReference type="EMBL" id="RSCD01000010">
    <property type="protein sequence ID" value="RSH90585.1"/>
    <property type="molecule type" value="Genomic_DNA"/>
</dbReference>
<keyword evidence="1" id="KW-0175">Coiled coil</keyword>
<feature type="compositionally biased region" description="Low complexity" evidence="2">
    <location>
        <begin position="343"/>
        <end position="352"/>
    </location>
</feature>
<feature type="compositionally biased region" description="Low complexity" evidence="2">
    <location>
        <begin position="47"/>
        <end position="83"/>
    </location>
</feature>
<dbReference type="AlphaFoldDB" id="A0A427YHG5"/>
<evidence type="ECO:0000256" key="2">
    <source>
        <dbReference type="SAM" id="MobiDB-lite"/>
    </source>
</evidence>
<dbReference type="InterPro" id="IPR032801">
    <property type="entry name" value="PXL2A/B/C"/>
</dbReference>
<feature type="coiled-coil region" evidence="1">
    <location>
        <begin position="665"/>
        <end position="692"/>
    </location>
</feature>
<organism evidence="3 4">
    <name type="scientific">Saitozyma podzolica</name>
    <dbReference type="NCBI Taxonomy" id="1890683"/>
    <lineage>
        <taxon>Eukaryota</taxon>
        <taxon>Fungi</taxon>
        <taxon>Dikarya</taxon>
        <taxon>Basidiomycota</taxon>
        <taxon>Agaricomycotina</taxon>
        <taxon>Tremellomycetes</taxon>
        <taxon>Tremellales</taxon>
        <taxon>Trimorphomycetaceae</taxon>
        <taxon>Saitozyma</taxon>
    </lineage>
</organism>
<sequence length="835" mass="90883">MSVTASASVSDTLVAPAIVKSRHLSTPPTSAVRPVPFGYKGSDFPDDSASTLASPSTTATPTKMGEAQASAAASPLPQQQQQQDEQRDNAEKASPGRSSSLSRRKPVPNYLIMPNTSLPSSHPFASQSPTRANHVHGHAVSNVMARDGSSSSMPGTPHEVDLFYSPPRRNAPPPPPRRTQSGVGIPKPPRREGSVRSETIGSDRTATPPPHSHSASKTISLNDNDEVARTPTSPSRPSTFHDGLNFTVSVPPKTTATATATPEKLITHAQVRVSGDSRQSRASSVASSLGSAKSSRSNPNPSHDRPLPPVPRDASLDLSSALDMDPEEFQAMMMRRSISTDSPTAPTTPATPVFVRGQSPSVPWPGNVGTGADGLTQSSSLSSSSALKANKVKKSSKKSKKAGESKAEPRKSMLPGGEPEEDETFSVHRPPSKRRLWEAGTCFVRDEDGNQVCFGDLFPRWPDATTPPTGAAAGDNREKMETALTALSRPPPKTVVFFIRTFWCGQCQDYTFASLGLLDREAIEKQNIRVVVISNGSWKIIKAYRKLFNCPFPIYVDASLKLYHLLGMKSSRDFGHWYKGRAAYHQRSVPSQIVTGIKNGLVNMPLANFGNVAQLGGEFILEPGYVCSWVSRMTTRSNHVEAPEVLRIAGVAHPTSTEVQEIKFAEDQRVELERLQAEMKEWRQNRETELERIRRRKAARTGEAYVPAPKRLSAVMGLDEELGELDPEMESGYIMGPNGEFIPLDTSERGSVRGSVRLAAMIEEDGEGEEEEEEEEDGGEEEYAGEEEAADQADKDELDRRFAEVMRIEEERMKQRYAAAGELVMAEGHGVQVTQ</sequence>
<reference evidence="3 4" key="1">
    <citation type="submission" date="2018-11" db="EMBL/GenBank/DDBJ databases">
        <title>Genome sequence of Saitozyma podzolica DSM 27192.</title>
        <authorList>
            <person name="Aliyu H."/>
            <person name="Gorte O."/>
            <person name="Ochsenreither K."/>
        </authorList>
    </citation>
    <scope>NUCLEOTIDE SEQUENCE [LARGE SCALE GENOMIC DNA]</scope>
    <source>
        <strain evidence="3 4">DSM 27192</strain>
    </source>
</reference>
<evidence type="ECO:0000313" key="4">
    <source>
        <dbReference type="Proteomes" id="UP000279259"/>
    </source>
</evidence>
<dbReference type="PANTHER" id="PTHR28630:SF3">
    <property type="entry name" value="PEROXIREDOXIN-LIKE 2C"/>
    <property type="match status" value="1"/>
</dbReference>
<feature type="compositionally biased region" description="Basic residues" evidence="2">
    <location>
        <begin position="390"/>
        <end position="400"/>
    </location>
</feature>
<feature type="region of interest" description="Disordered" evidence="2">
    <location>
        <begin position="338"/>
        <end position="431"/>
    </location>
</feature>
<dbReference type="Gene3D" id="3.40.30.10">
    <property type="entry name" value="Glutaredoxin"/>
    <property type="match status" value="1"/>
</dbReference>
<feature type="compositionally biased region" description="Polar residues" evidence="2">
    <location>
        <begin position="213"/>
        <end position="222"/>
    </location>
</feature>
<protein>
    <recommendedName>
        <fullName evidence="5">Thioredoxin domain-containing protein</fullName>
    </recommendedName>
</protein>
<evidence type="ECO:0000256" key="1">
    <source>
        <dbReference type="SAM" id="Coils"/>
    </source>
</evidence>
<dbReference type="Proteomes" id="UP000279259">
    <property type="component" value="Unassembled WGS sequence"/>
</dbReference>
<dbReference type="Pfam" id="PF13911">
    <property type="entry name" value="AhpC-TSA_2"/>
    <property type="match status" value="1"/>
</dbReference>
<dbReference type="CDD" id="cd02970">
    <property type="entry name" value="PRX_like2"/>
    <property type="match status" value="1"/>
</dbReference>
<name>A0A427YHG5_9TREE</name>